<protein>
    <submittedName>
        <fullName evidence="2">Uncharacterized protein</fullName>
    </submittedName>
</protein>
<dbReference type="Proteomes" id="UP001446871">
    <property type="component" value="Unassembled WGS sequence"/>
</dbReference>
<feature type="compositionally biased region" description="Gly residues" evidence="1">
    <location>
        <begin position="48"/>
        <end position="74"/>
    </location>
</feature>
<accession>A0ABR1TLM4</accession>
<dbReference type="EMBL" id="JAQQWM010000009">
    <property type="protein sequence ID" value="KAK8047529.1"/>
    <property type="molecule type" value="Genomic_DNA"/>
</dbReference>
<evidence type="ECO:0000256" key="1">
    <source>
        <dbReference type="SAM" id="MobiDB-lite"/>
    </source>
</evidence>
<comment type="caution">
    <text evidence="2">The sequence shown here is derived from an EMBL/GenBank/DDBJ whole genome shotgun (WGS) entry which is preliminary data.</text>
</comment>
<feature type="region of interest" description="Disordered" evidence="1">
    <location>
        <begin position="1"/>
        <end position="74"/>
    </location>
</feature>
<evidence type="ECO:0000313" key="3">
    <source>
        <dbReference type="Proteomes" id="UP001446871"/>
    </source>
</evidence>
<organism evidence="2 3">
    <name type="scientific">Apiospora saccharicola</name>
    <dbReference type="NCBI Taxonomy" id="335842"/>
    <lineage>
        <taxon>Eukaryota</taxon>
        <taxon>Fungi</taxon>
        <taxon>Dikarya</taxon>
        <taxon>Ascomycota</taxon>
        <taxon>Pezizomycotina</taxon>
        <taxon>Sordariomycetes</taxon>
        <taxon>Xylariomycetidae</taxon>
        <taxon>Amphisphaeriales</taxon>
        <taxon>Apiosporaceae</taxon>
        <taxon>Apiospora</taxon>
    </lineage>
</organism>
<evidence type="ECO:0000313" key="2">
    <source>
        <dbReference type="EMBL" id="KAK8047529.1"/>
    </source>
</evidence>
<gene>
    <name evidence="2" type="ORF">PG996_015593</name>
</gene>
<sequence length="112" mass="11404">MYYPGPVSDTPWLPSMPALGQRRIRRDTKPIAPMPYTPLPESTPTSDPGGGAGAPGGNSAGPVGPGGYGKSGGGVAGPMGGFGSLYYNAPMPGNQFKAGWDRFISGPSHVEL</sequence>
<reference evidence="2 3" key="1">
    <citation type="submission" date="2023-01" db="EMBL/GenBank/DDBJ databases">
        <title>Analysis of 21 Apiospora genomes using comparative genomics revels a genus with tremendous synthesis potential of carbohydrate active enzymes and secondary metabolites.</title>
        <authorList>
            <person name="Sorensen T."/>
        </authorList>
    </citation>
    <scope>NUCLEOTIDE SEQUENCE [LARGE SCALE GENOMIC DNA]</scope>
    <source>
        <strain evidence="2 3">CBS 83171</strain>
    </source>
</reference>
<name>A0ABR1TLM4_9PEZI</name>
<proteinExistence type="predicted"/>
<keyword evidence="3" id="KW-1185">Reference proteome</keyword>